<evidence type="ECO:0000313" key="2">
    <source>
        <dbReference type="Proteomes" id="UP001449225"/>
    </source>
</evidence>
<comment type="caution">
    <text evidence="1">The sequence shown here is derived from an EMBL/GenBank/DDBJ whole genome shotgun (WGS) entry which is preliminary data.</text>
</comment>
<proteinExistence type="predicted"/>
<protein>
    <submittedName>
        <fullName evidence="1">TAXI family TRAP transporter solute-binding subunit</fullName>
    </submittedName>
</protein>
<gene>
    <name evidence="1" type="ORF">WNY58_15955</name>
</gene>
<name>A0ABU9TVZ2_9GAMM</name>
<dbReference type="SUPFAM" id="SSF53850">
    <property type="entry name" value="Periplasmic binding protein-like II"/>
    <property type="match status" value="1"/>
</dbReference>
<dbReference type="Gene3D" id="3.40.190.10">
    <property type="entry name" value="Periplasmic binding protein-like II"/>
    <property type="match status" value="2"/>
</dbReference>
<dbReference type="CDD" id="cd13568">
    <property type="entry name" value="PBP2_TAXI_TRAP_like_3"/>
    <property type="match status" value="1"/>
</dbReference>
<reference evidence="1 2" key="1">
    <citation type="submission" date="2024-03" db="EMBL/GenBank/DDBJ databases">
        <title>Community enrichment and isolation of bacterial strains for fucoidan degradation.</title>
        <authorList>
            <person name="Sichert A."/>
        </authorList>
    </citation>
    <scope>NUCLEOTIDE SEQUENCE [LARGE SCALE GENOMIC DNA]</scope>
    <source>
        <strain evidence="1 2">AS76</strain>
    </source>
</reference>
<dbReference type="NCBIfam" id="TIGR02122">
    <property type="entry name" value="TRAP_TAXI"/>
    <property type="match status" value="1"/>
</dbReference>
<accession>A0ABU9TVZ2</accession>
<dbReference type="RefSeq" id="WP_231902225.1">
    <property type="nucleotide sequence ID" value="NZ_JBBMRA010000021.1"/>
</dbReference>
<dbReference type="PANTHER" id="PTHR42941:SF1">
    <property type="entry name" value="SLL1037 PROTEIN"/>
    <property type="match status" value="1"/>
</dbReference>
<dbReference type="PANTHER" id="PTHR42941">
    <property type="entry name" value="SLL1037 PROTEIN"/>
    <property type="match status" value="1"/>
</dbReference>
<evidence type="ECO:0000313" key="1">
    <source>
        <dbReference type="EMBL" id="MEM5537881.1"/>
    </source>
</evidence>
<dbReference type="EMBL" id="JBBMRA010000021">
    <property type="protein sequence ID" value="MEM5537881.1"/>
    <property type="molecule type" value="Genomic_DNA"/>
</dbReference>
<keyword evidence="2" id="KW-1185">Reference proteome</keyword>
<sequence length="354" mass="38608">MGRGMMGCFSCLVGQSWIVLPLVLSQEFLVVFYSRFFINLGLWVVLFSGMAVDVAAAESITLGSGGVTGVYYPAGRALCRLVNKERSTHGIRCAVESTSGSLYNLDALGAQELDLGITQSDWEYHAYKGSGQLLDVAANSDLRTVFSMHTEAFTVVAREDSGIRSIDDIKGKRVNLGNPGSGQYATMKMLMKAKGWTEDDFSRVFEMSASNQATALCNDQIDVMVYIVGHPSGAIKEATTSCRSVIVDVTGDEVDQLINSHSYYRFASIPGGMYQGNKREVATFGVGATLISSAHVSDTVIYQVVRSVFEHFDEFKRSHPVFARLTKQQMVADSLSAPFHAGAVKYYKEVGLLK</sequence>
<dbReference type="Pfam" id="PF16868">
    <property type="entry name" value="NMT1_3"/>
    <property type="match status" value="1"/>
</dbReference>
<organism evidence="1 2">
    <name type="scientific">Neptuniibacter pectenicola</name>
    <dbReference type="NCBI Taxonomy" id="1806669"/>
    <lineage>
        <taxon>Bacteria</taxon>
        <taxon>Pseudomonadati</taxon>
        <taxon>Pseudomonadota</taxon>
        <taxon>Gammaproteobacteria</taxon>
        <taxon>Oceanospirillales</taxon>
        <taxon>Oceanospirillaceae</taxon>
        <taxon>Neptuniibacter</taxon>
    </lineage>
</organism>
<dbReference type="InterPro" id="IPR011852">
    <property type="entry name" value="TRAP_TAXI"/>
</dbReference>
<dbReference type="Proteomes" id="UP001449225">
    <property type="component" value="Unassembled WGS sequence"/>
</dbReference>